<feature type="domain" description="CBM21" evidence="2">
    <location>
        <begin position="179"/>
        <end position="292"/>
    </location>
</feature>
<dbReference type="Pfam" id="PF03370">
    <property type="entry name" value="CBM_21"/>
    <property type="match status" value="1"/>
</dbReference>
<dbReference type="AlphaFoldDB" id="A0A7R8VB84"/>
<dbReference type="GO" id="GO:2001069">
    <property type="term" value="F:glycogen binding"/>
    <property type="evidence" value="ECO:0007669"/>
    <property type="project" value="TreeGrafter"/>
</dbReference>
<evidence type="ECO:0000313" key="3">
    <source>
        <dbReference type="EMBL" id="CAD7195044.1"/>
    </source>
</evidence>
<sequence length="363" mass="40493">MCSVAMPADYDVLLAHSPPIFSHSPPVTTSEFLANYSNFHVRYEPPFSRPYLRRRTTPPPTLPFETAKSAGLTSTSPAPIPLPAMAPRRPCLVIRPDDASSSDETDLPSPTRLKKKVVFADDKGLSLTEVRVMTEPSNVPPVWSLQFLAQVTRGISAEVAPEPWELTFPQPASDYLDFRHRLDTGNVSLENVIVRESEDIVVGTVKVRNISFHKEVFVRLTSDKWATHEDAFCTYVENNVGCAVPSTYVLYDTFSFRLTLPPRSRCVEFCVCFRGETGEFWDNNGGKNYVMLKKPSAVVTNGDVGFQGEADAILLKNQLRRNNSDLSSPLNGPKKCSDALHAGMDSWSEFASWNHLDNSSPYW</sequence>
<evidence type="ECO:0000259" key="2">
    <source>
        <dbReference type="PROSITE" id="PS51159"/>
    </source>
</evidence>
<reference evidence="3" key="1">
    <citation type="submission" date="2020-11" db="EMBL/GenBank/DDBJ databases">
        <authorList>
            <person name="Tran Van P."/>
        </authorList>
    </citation>
    <scope>NUCLEOTIDE SEQUENCE</scope>
</reference>
<dbReference type="PROSITE" id="PS51159">
    <property type="entry name" value="CBM21"/>
    <property type="match status" value="1"/>
</dbReference>
<dbReference type="InterPro" id="IPR050782">
    <property type="entry name" value="PP1_regulatory_subunit_3"/>
</dbReference>
<accession>A0A7R8VB84</accession>
<organism evidence="3">
    <name type="scientific">Timema douglasi</name>
    <name type="common">Walking stick</name>
    <dbReference type="NCBI Taxonomy" id="61478"/>
    <lineage>
        <taxon>Eukaryota</taxon>
        <taxon>Metazoa</taxon>
        <taxon>Ecdysozoa</taxon>
        <taxon>Arthropoda</taxon>
        <taxon>Hexapoda</taxon>
        <taxon>Insecta</taxon>
        <taxon>Pterygota</taxon>
        <taxon>Neoptera</taxon>
        <taxon>Polyneoptera</taxon>
        <taxon>Phasmatodea</taxon>
        <taxon>Timematodea</taxon>
        <taxon>Timematoidea</taxon>
        <taxon>Timematidae</taxon>
        <taxon>Timema</taxon>
    </lineage>
</organism>
<dbReference type="InterPro" id="IPR005036">
    <property type="entry name" value="CBM21_dom"/>
</dbReference>
<dbReference type="Gene3D" id="2.60.40.2440">
    <property type="entry name" value="Carbohydrate binding type-21 domain"/>
    <property type="match status" value="1"/>
</dbReference>
<dbReference type="EMBL" id="OA564633">
    <property type="protein sequence ID" value="CAD7195044.1"/>
    <property type="molecule type" value="Genomic_DNA"/>
</dbReference>
<dbReference type="PANTHER" id="PTHR12307:SF48">
    <property type="entry name" value="PROTEIN PHOSPHATASE 1 REGULATORY SUBUNIT"/>
    <property type="match status" value="1"/>
</dbReference>
<evidence type="ECO:0000256" key="1">
    <source>
        <dbReference type="SAM" id="MobiDB-lite"/>
    </source>
</evidence>
<feature type="region of interest" description="Disordered" evidence="1">
    <location>
        <begin position="50"/>
        <end position="81"/>
    </location>
</feature>
<dbReference type="GO" id="GO:0000164">
    <property type="term" value="C:protein phosphatase type 1 complex"/>
    <property type="evidence" value="ECO:0007669"/>
    <property type="project" value="TreeGrafter"/>
</dbReference>
<gene>
    <name evidence="3" type="ORF">TDIB3V08_LOCUS1450</name>
</gene>
<name>A0A7R8VB84_TIMDO</name>
<dbReference type="PANTHER" id="PTHR12307">
    <property type="entry name" value="PROTEIN PHOSPHATASE 1 REGULATORY SUBUNIT"/>
    <property type="match status" value="1"/>
</dbReference>
<dbReference type="InterPro" id="IPR038175">
    <property type="entry name" value="CBM21_dom_sf"/>
</dbReference>
<dbReference type="GO" id="GO:0005979">
    <property type="term" value="P:regulation of glycogen biosynthetic process"/>
    <property type="evidence" value="ECO:0007669"/>
    <property type="project" value="TreeGrafter"/>
</dbReference>
<proteinExistence type="predicted"/>
<dbReference type="GO" id="GO:0008157">
    <property type="term" value="F:protein phosphatase 1 binding"/>
    <property type="evidence" value="ECO:0007669"/>
    <property type="project" value="TreeGrafter"/>
</dbReference>
<protein>
    <recommendedName>
        <fullName evidence="2">CBM21 domain-containing protein</fullName>
    </recommendedName>
</protein>